<feature type="coiled-coil region" evidence="1">
    <location>
        <begin position="939"/>
        <end position="966"/>
    </location>
</feature>
<dbReference type="OrthoDB" id="10592372at2759"/>
<feature type="coiled-coil region" evidence="1">
    <location>
        <begin position="594"/>
        <end position="804"/>
    </location>
</feature>
<sequence>MSSESSSVANLQKQINAIAEINVESSQNASDLLADINLLSPKSNSSPKSSNDSDEHLLDFLDDSQLLDMTPKSDKYGVSFSPPGSSFCLSNSNSPQSNSGDQDSDINAFITAFNTKYDLAACTLFDILDLVDSMLINTSKQPKVEEPKSKPKSETEANLIHQINALKGENSSIKNKLEEATNSMKNAQSLITTLEKQIEDLKATNAVLQNSNASLQKDNNDLHQSFNSIHTLMKNQYDDISVLSKQWTQMCEINRKQDALLEQYEQVNKTLQLQSKQTQQKPQVVTKSPEKKTNKRTEDEYYNIICSSIRIIEDCHFPDTLIREIHSIRDDSMLPLNERVISIMKSLASFVSIANEKAEKITQENQKALESQQILRNKCFEILSMFEEELNFLQNLSHSSDLQTITFSQGNGAPSPILSDEAKSELIKRCANLGRFVEETIGVISYEKFEESFEVPDGVDGTGIFELLTSAEISDRLSQLYARIDHENIEVREIFDMFIAQVFINNLLKNHTNELLMRISHCGREINSLRQELNDKNTDQEQTETMKKLIKHFRHRDSKLRKYLSKYIDVSQDDPTNEIVISLIESIGERTMKNTPLSKENEELKEELAHYKKQFEEFKEDMSETSQQKERNSFLENQNSEFQTQIKEYQAQIKQINHELGEKLEEINNLRIDNEEKSLRIEEFSSQIESAEQSHQNALREAHERIEFATSENNRMKQQIDSFESAMERVKKNRQQLGHEIERLKKINIQLQESLDTQHTKMKNEYMTQIRDLTEANEKYTRENSNLQSQIQILTAKNQQLTSENATLSIAKRSSDLKLRSIDEKINLEKRNLQSQYSAQVTASKVEQSKKLGELNSKIESAIDRISSLLNCDAAENLDQAVTMVEDELTKTRKSQYLYVQLLDNIQEAEKLLCVTTPERLVEAINDLVTKQNNNDRALLESERKAKGDRQELERLRKESKRCEGQVVSLKQWESWAKRIHRIIHEAEYVHLDSDQLRQALEEALLASVSSRTIFMRVESLRAQKNILEKYEKRLLYTRQGVRSSLRPVIAICLCIRRMQKFAGCLPISLAVASVTEIKPALKVQSAKKERMTPRKSKTQKSARKPQRSHKERGGCKSPLRPLIPMFV</sequence>
<dbReference type="GeneID" id="94844192"/>
<feature type="coiled-coil region" evidence="1">
    <location>
        <begin position="254"/>
        <end position="281"/>
    </location>
</feature>
<gene>
    <name evidence="3" type="ORF">TRFO_34130</name>
</gene>
<evidence type="ECO:0000313" key="3">
    <source>
        <dbReference type="EMBL" id="OHS99410.1"/>
    </source>
</evidence>
<dbReference type="RefSeq" id="XP_068352547.1">
    <property type="nucleotide sequence ID" value="XM_068509488.1"/>
</dbReference>
<feature type="coiled-coil region" evidence="1">
    <location>
        <begin position="163"/>
        <end position="218"/>
    </location>
</feature>
<dbReference type="PANTHER" id="PTHR43941">
    <property type="entry name" value="STRUCTURAL MAINTENANCE OF CHROMOSOMES PROTEIN 2"/>
    <property type="match status" value="1"/>
</dbReference>
<evidence type="ECO:0000256" key="1">
    <source>
        <dbReference type="SAM" id="Coils"/>
    </source>
</evidence>
<evidence type="ECO:0000256" key="2">
    <source>
        <dbReference type="SAM" id="MobiDB-lite"/>
    </source>
</evidence>
<feature type="coiled-coil region" evidence="1">
    <location>
        <begin position="351"/>
        <end position="378"/>
    </location>
</feature>
<feature type="region of interest" description="Disordered" evidence="2">
    <location>
        <begin position="1084"/>
        <end position="1121"/>
    </location>
</feature>
<dbReference type="EMBL" id="MLAK01001006">
    <property type="protein sequence ID" value="OHS99410.1"/>
    <property type="molecule type" value="Genomic_DNA"/>
</dbReference>
<feature type="compositionally biased region" description="Basic residues" evidence="2">
    <location>
        <begin position="1094"/>
        <end position="1111"/>
    </location>
</feature>
<comment type="caution">
    <text evidence="3">The sequence shown here is derived from an EMBL/GenBank/DDBJ whole genome shotgun (WGS) entry which is preliminary data.</text>
</comment>
<keyword evidence="4" id="KW-1185">Reference proteome</keyword>
<proteinExistence type="predicted"/>
<dbReference type="PANTHER" id="PTHR43941:SF11">
    <property type="entry name" value="TRANSLATION INITIATION FACTOR IF-2-LIKE"/>
    <property type="match status" value="1"/>
</dbReference>
<accession>A0A1J4JJS0</accession>
<dbReference type="VEuPathDB" id="TrichDB:TRFO_34130"/>
<evidence type="ECO:0000313" key="4">
    <source>
        <dbReference type="Proteomes" id="UP000179807"/>
    </source>
</evidence>
<name>A0A1J4JJS0_9EUKA</name>
<protein>
    <submittedName>
        <fullName evidence="3">Uncharacterized protein</fullName>
    </submittedName>
</protein>
<dbReference type="AlphaFoldDB" id="A0A1J4JJS0"/>
<organism evidence="3 4">
    <name type="scientific">Tritrichomonas foetus</name>
    <dbReference type="NCBI Taxonomy" id="1144522"/>
    <lineage>
        <taxon>Eukaryota</taxon>
        <taxon>Metamonada</taxon>
        <taxon>Parabasalia</taxon>
        <taxon>Tritrichomonadida</taxon>
        <taxon>Tritrichomonadidae</taxon>
        <taxon>Tritrichomonas</taxon>
    </lineage>
</organism>
<dbReference type="Proteomes" id="UP000179807">
    <property type="component" value="Unassembled WGS sequence"/>
</dbReference>
<reference evidence="3" key="1">
    <citation type="submission" date="2016-10" db="EMBL/GenBank/DDBJ databases">
        <authorList>
            <person name="Benchimol M."/>
            <person name="Almeida L.G."/>
            <person name="Vasconcelos A.T."/>
            <person name="Perreira-Neves A."/>
            <person name="Rosa I.A."/>
            <person name="Tasca T."/>
            <person name="Bogo M.R."/>
            <person name="de Souza W."/>
        </authorList>
    </citation>
    <scope>NUCLEOTIDE SEQUENCE [LARGE SCALE GENOMIC DNA]</scope>
    <source>
        <strain evidence="3">K</strain>
    </source>
</reference>
<keyword evidence="1" id="KW-0175">Coiled coil</keyword>